<sequence>MRSLRTRILLLVLSIFGLFLPIISYKSYYDARHEVEELFDAQLAQSTRLLSGLLHRNMNPSTLRSLQQMLDEAALHHKGQEDLPASTNILLQGHPYETKVGFQVFTQRGRRILHSASIPDDALHVLLESHGLASDIKDPFSHPHLGGYHSLMLGEYLWRLFLLHDHVDDLWILAAERDDVRGELIEKIMRHNLMPDVVGLPLLAIFIWFAVHYGLRPLEYMTQLLKTRAPDNLSPLLISPLPRELEPIAASLNRLLLQVRRLLEREKQFLADAAHELRTPLAVLRIHQQNALAAQTESERMHALRNLGTGVERATRVVSQLLTFARLEPQAIQLNIQRLNALSVTRTELAEITPLALARHQELTLEADETQDYQLFMDAANFSTLLQNLLSNAIQYTPEAGVIQVQLEAHEDYLSLQIQDSGPGVPAAFRDKLFERFFRLGAGQGAGLGLSIVARILELHQGRIELGASCFGGLSVRVELPRHLPAPADATS</sequence>
<keyword evidence="12" id="KW-0472">Membrane</keyword>
<evidence type="ECO:0000256" key="4">
    <source>
        <dbReference type="ARBA" id="ARBA00022553"/>
    </source>
</evidence>
<keyword evidence="9" id="KW-0067">ATP-binding</keyword>
<feature type="domain" description="Histidine kinase" evidence="13">
    <location>
        <begin position="272"/>
        <end position="484"/>
    </location>
</feature>
<dbReference type="PRINTS" id="PR00344">
    <property type="entry name" value="BCTRLSENSOR"/>
</dbReference>
<dbReference type="GO" id="GO:0005886">
    <property type="term" value="C:plasma membrane"/>
    <property type="evidence" value="ECO:0007669"/>
    <property type="project" value="TreeGrafter"/>
</dbReference>
<evidence type="ECO:0000313" key="16">
    <source>
        <dbReference type="Proteomes" id="UP000319627"/>
    </source>
</evidence>
<dbReference type="PANTHER" id="PTHR45436">
    <property type="entry name" value="SENSOR HISTIDINE KINASE YKOH"/>
    <property type="match status" value="1"/>
</dbReference>
<dbReference type="InterPro" id="IPR003661">
    <property type="entry name" value="HisK_dim/P_dom"/>
</dbReference>
<evidence type="ECO:0000256" key="10">
    <source>
        <dbReference type="ARBA" id="ARBA00022989"/>
    </source>
</evidence>
<accession>A0A562J077</accession>
<keyword evidence="11" id="KW-0902">Two-component regulatory system</keyword>
<dbReference type="InterPro" id="IPR004358">
    <property type="entry name" value="Sig_transdc_His_kin-like_C"/>
</dbReference>
<evidence type="ECO:0000256" key="7">
    <source>
        <dbReference type="ARBA" id="ARBA00022741"/>
    </source>
</evidence>
<dbReference type="RefSeq" id="WP_144570874.1">
    <property type="nucleotide sequence ID" value="NZ_VLKG01000003.1"/>
</dbReference>
<dbReference type="Pfam" id="PF00512">
    <property type="entry name" value="HisKA"/>
    <property type="match status" value="1"/>
</dbReference>
<dbReference type="EMBL" id="VLKG01000003">
    <property type="protein sequence ID" value="TWH76224.1"/>
    <property type="molecule type" value="Genomic_DNA"/>
</dbReference>
<evidence type="ECO:0000256" key="6">
    <source>
        <dbReference type="ARBA" id="ARBA00022692"/>
    </source>
</evidence>
<dbReference type="OrthoDB" id="9809766at2"/>
<dbReference type="Pfam" id="PF02518">
    <property type="entry name" value="HATPase_c"/>
    <property type="match status" value="1"/>
</dbReference>
<keyword evidence="7" id="KW-0547">Nucleotide-binding</keyword>
<dbReference type="CDD" id="cd00082">
    <property type="entry name" value="HisKA"/>
    <property type="match status" value="1"/>
</dbReference>
<protein>
    <recommendedName>
        <fullName evidence="3">histidine kinase</fullName>
        <ecNumber evidence="3">2.7.13.3</ecNumber>
    </recommendedName>
</protein>
<proteinExistence type="predicted"/>
<dbReference type="SMART" id="SM00388">
    <property type="entry name" value="HisKA"/>
    <property type="match status" value="1"/>
</dbReference>
<keyword evidence="5" id="KW-0808">Transferase</keyword>
<dbReference type="InterPro" id="IPR005467">
    <property type="entry name" value="His_kinase_dom"/>
</dbReference>
<dbReference type="PROSITE" id="PS50885">
    <property type="entry name" value="HAMP"/>
    <property type="match status" value="1"/>
</dbReference>
<organism evidence="15 16">
    <name type="scientific">Azomonas agilis</name>
    <dbReference type="NCBI Taxonomy" id="116849"/>
    <lineage>
        <taxon>Bacteria</taxon>
        <taxon>Pseudomonadati</taxon>
        <taxon>Pseudomonadota</taxon>
        <taxon>Gammaproteobacteria</taxon>
        <taxon>Pseudomonadales</taxon>
        <taxon>Pseudomonadaceae</taxon>
        <taxon>Azomonas</taxon>
    </lineage>
</organism>
<keyword evidence="4" id="KW-0597">Phosphoprotein</keyword>
<comment type="caution">
    <text evidence="15">The sequence shown here is derived from an EMBL/GenBank/DDBJ whole genome shotgun (WGS) entry which is preliminary data.</text>
</comment>
<dbReference type="Gene3D" id="1.10.287.130">
    <property type="match status" value="1"/>
</dbReference>
<dbReference type="GO" id="GO:0000155">
    <property type="term" value="F:phosphorelay sensor kinase activity"/>
    <property type="evidence" value="ECO:0007669"/>
    <property type="project" value="InterPro"/>
</dbReference>
<feature type="domain" description="HAMP" evidence="14">
    <location>
        <begin position="212"/>
        <end position="264"/>
    </location>
</feature>
<dbReference type="InterPro" id="IPR036890">
    <property type="entry name" value="HATPase_C_sf"/>
</dbReference>
<evidence type="ECO:0000256" key="12">
    <source>
        <dbReference type="ARBA" id="ARBA00023136"/>
    </source>
</evidence>
<evidence type="ECO:0000256" key="3">
    <source>
        <dbReference type="ARBA" id="ARBA00012438"/>
    </source>
</evidence>
<keyword evidence="8 15" id="KW-0418">Kinase</keyword>
<dbReference type="SUPFAM" id="SSF47384">
    <property type="entry name" value="Homodimeric domain of signal transducing histidine kinase"/>
    <property type="match status" value="1"/>
</dbReference>
<evidence type="ECO:0000256" key="1">
    <source>
        <dbReference type="ARBA" id="ARBA00000085"/>
    </source>
</evidence>
<dbReference type="CDD" id="cd00075">
    <property type="entry name" value="HATPase"/>
    <property type="match status" value="1"/>
</dbReference>
<evidence type="ECO:0000256" key="5">
    <source>
        <dbReference type="ARBA" id="ARBA00022679"/>
    </source>
</evidence>
<evidence type="ECO:0000259" key="14">
    <source>
        <dbReference type="PROSITE" id="PS50885"/>
    </source>
</evidence>
<dbReference type="GO" id="GO:0005524">
    <property type="term" value="F:ATP binding"/>
    <property type="evidence" value="ECO:0007669"/>
    <property type="project" value="UniProtKB-KW"/>
</dbReference>
<comment type="subcellular location">
    <subcellularLocation>
        <location evidence="2">Membrane</location>
        <topology evidence="2">Multi-pass membrane protein</topology>
    </subcellularLocation>
</comment>
<dbReference type="InterPro" id="IPR036097">
    <property type="entry name" value="HisK_dim/P_sf"/>
</dbReference>
<dbReference type="InterPro" id="IPR003594">
    <property type="entry name" value="HATPase_dom"/>
</dbReference>
<dbReference type="PANTHER" id="PTHR45436:SF14">
    <property type="entry name" value="SENSOR PROTEIN QSEC"/>
    <property type="match status" value="1"/>
</dbReference>
<evidence type="ECO:0000256" key="11">
    <source>
        <dbReference type="ARBA" id="ARBA00023012"/>
    </source>
</evidence>
<name>A0A562J077_9GAMM</name>
<dbReference type="SMART" id="SM00387">
    <property type="entry name" value="HATPase_c"/>
    <property type="match status" value="1"/>
</dbReference>
<evidence type="ECO:0000256" key="2">
    <source>
        <dbReference type="ARBA" id="ARBA00004141"/>
    </source>
</evidence>
<dbReference type="InterPro" id="IPR050428">
    <property type="entry name" value="TCS_sensor_his_kinase"/>
</dbReference>
<keyword evidence="16" id="KW-1185">Reference proteome</keyword>
<evidence type="ECO:0000259" key="13">
    <source>
        <dbReference type="PROSITE" id="PS50109"/>
    </source>
</evidence>
<evidence type="ECO:0000256" key="8">
    <source>
        <dbReference type="ARBA" id="ARBA00022777"/>
    </source>
</evidence>
<keyword evidence="10" id="KW-1133">Transmembrane helix</keyword>
<dbReference type="Proteomes" id="UP000319627">
    <property type="component" value="Unassembled WGS sequence"/>
</dbReference>
<dbReference type="Gene3D" id="3.30.565.10">
    <property type="entry name" value="Histidine kinase-like ATPase, C-terminal domain"/>
    <property type="match status" value="1"/>
</dbReference>
<keyword evidence="6" id="KW-0812">Transmembrane</keyword>
<dbReference type="InterPro" id="IPR003660">
    <property type="entry name" value="HAMP_dom"/>
</dbReference>
<dbReference type="SUPFAM" id="SSF55874">
    <property type="entry name" value="ATPase domain of HSP90 chaperone/DNA topoisomerase II/histidine kinase"/>
    <property type="match status" value="1"/>
</dbReference>
<dbReference type="EC" id="2.7.13.3" evidence="3"/>
<comment type="catalytic activity">
    <reaction evidence="1">
        <text>ATP + protein L-histidine = ADP + protein N-phospho-L-histidine.</text>
        <dbReference type="EC" id="2.7.13.3"/>
    </reaction>
</comment>
<dbReference type="AlphaFoldDB" id="A0A562J077"/>
<dbReference type="PROSITE" id="PS50109">
    <property type="entry name" value="HIS_KIN"/>
    <property type="match status" value="1"/>
</dbReference>
<evidence type="ECO:0000256" key="9">
    <source>
        <dbReference type="ARBA" id="ARBA00022840"/>
    </source>
</evidence>
<evidence type="ECO:0000313" key="15">
    <source>
        <dbReference type="EMBL" id="TWH76224.1"/>
    </source>
</evidence>
<reference evidence="15 16" key="1">
    <citation type="submission" date="2019-07" db="EMBL/GenBank/DDBJ databases">
        <title>Genomic Encyclopedia of Type Strains, Phase I: the one thousand microbial genomes (KMG-I) project.</title>
        <authorList>
            <person name="Kyrpides N."/>
        </authorList>
    </citation>
    <scope>NUCLEOTIDE SEQUENCE [LARGE SCALE GENOMIC DNA]</scope>
    <source>
        <strain evidence="15 16">DSM 375</strain>
    </source>
</reference>
<gene>
    <name evidence="15" type="ORF">LX59_01145</name>
</gene>